<dbReference type="RefSeq" id="WP_137829928.1">
    <property type="nucleotide sequence ID" value="NZ_BPRE01000007.1"/>
</dbReference>
<accession>A0ABQ4UVQ7</accession>
<sequence>MSIFRRIGGVAATMMRATVGALTTVLDATTRIVDRMNGRIEAHLLDRTKLLRAHYEQKTNRQAKPLPIIEGPIDLAMRSGVRDAA</sequence>
<organism evidence="1 2">
    <name type="scientific">Methylorubrum suomiense</name>
    <dbReference type="NCBI Taxonomy" id="144191"/>
    <lineage>
        <taxon>Bacteria</taxon>
        <taxon>Pseudomonadati</taxon>
        <taxon>Pseudomonadota</taxon>
        <taxon>Alphaproteobacteria</taxon>
        <taxon>Hyphomicrobiales</taxon>
        <taxon>Methylobacteriaceae</taxon>
        <taxon>Methylorubrum</taxon>
    </lineage>
</organism>
<keyword evidence="2" id="KW-1185">Reference proteome</keyword>
<comment type="caution">
    <text evidence="1">The sequence shown here is derived from an EMBL/GenBank/DDBJ whole genome shotgun (WGS) entry which is preliminary data.</text>
</comment>
<proteinExistence type="predicted"/>
<name>A0ABQ4UVQ7_9HYPH</name>
<protein>
    <submittedName>
        <fullName evidence="1">Uncharacterized protein</fullName>
    </submittedName>
</protein>
<reference evidence="1" key="1">
    <citation type="journal article" date="2021" name="Front. Microbiol.">
        <title>Comprehensive Comparative Genomics and Phenotyping of Methylobacterium Species.</title>
        <authorList>
            <person name="Alessa O."/>
            <person name="Ogura Y."/>
            <person name="Fujitani Y."/>
            <person name="Takami H."/>
            <person name="Hayashi T."/>
            <person name="Sahin N."/>
            <person name="Tani A."/>
        </authorList>
    </citation>
    <scope>NUCLEOTIDE SEQUENCE</scope>
    <source>
        <strain evidence="1">DSM 14458</strain>
    </source>
</reference>
<reference evidence="1" key="2">
    <citation type="submission" date="2021-08" db="EMBL/GenBank/DDBJ databases">
        <authorList>
            <person name="Tani A."/>
            <person name="Ola A."/>
            <person name="Ogura Y."/>
            <person name="Katsura K."/>
            <person name="Hayashi T."/>
        </authorList>
    </citation>
    <scope>NUCLEOTIDE SEQUENCE</scope>
    <source>
        <strain evidence="1">DSM 14458</strain>
    </source>
</reference>
<evidence type="ECO:0000313" key="2">
    <source>
        <dbReference type="Proteomes" id="UP001055093"/>
    </source>
</evidence>
<dbReference type="Proteomes" id="UP001055093">
    <property type="component" value="Unassembled WGS sequence"/>
</dbReference>
<evidence type="ECO:0000313" key="1">
    <source>
        <dbReference type="EMBL" id="GJE76189.1"/>
    </source>
</evidence>
<gene>
    <name evidence="1" type="ORF">BGCPKDLD_2781</name>
</gene>
<dbReference type="EMBL" id="BPRE01000007">
    <property type="protein sequence ID" value="GJE76189.1"/>
    <property type="molecule type" value="Genomic_DNA"/>
</dbReference>